<evidence type="ECO:0000313" key="1">
    <source>
        <dbReference type="EMBL" id="CAG5016728.1"/>
    </source>
</evidence>
<gene>
    <name evidence="1" type="ORF">DYBT9275_05621</name>
</gene>
<sequence>MTNHNKGVVENINTMRKEQLLTVDYIDSQIGNIIEYYIHWEFEEDPFYGKARIKGLDDNFGTLKIICDVIEGSNLELAYEVEEVFLHSDNHPIYAGPLPEIYSANWVHTDGKKKKQIFIAPADENAKEYAVAQTNSKVIVRRIH</sequence>
<protein>
    <submittedName>
        <fullName evidence="1">Uncharacterized protein</fullName>
    </submittedName>
</protein>
<proteinExistence type="predicted"/>
<dbReference type="Proteomes" id="UP000680038">
    <property type="component" value="Unassembled WGS sequence"/>
</dbReference>
<accession>A0A916JHX4</accession>
<dbReference type="AlphaFoldDB" id="A0A916JHX4"/>
<dbReference type="EMBL" id="CAJRAF010000004">
    <property type="protein sequence ID" value="CAG5016728.1"/>
    <property type="molecule type" value="Genomic_DNA"/>
</dbReference>
<name>A0A916JHX4_9BACT</name>
<keyword evidence="2" id="KW-1185">Reference proteome</keyword>
<reference evidence="1" key="1">
    <citation type="submission" date="2021-04" db="EMBL/GenBank/DDBJ databases">
        <authorList>
            <person name="Rodrigo-Torres L."/>
            <person name="Arahal R. D."/>
            <person name="Lucena T."/>
        </authorList>
    </citation>
    <scope>NUCLEOTIDE SEQUENCE</scope>
    <source>
        <strain evidence="1">CECT 9275</strain>
    </source>
</reference>
<organism evidence="1 2">
    <name type="scientific">Dyadobacter helix</name>
    <dbReference type="NCBI Taxonomy" id="2822344"/>
    <lineage>
        <taxon>Bacteria</taxon>
        <taxon>Pseudomonadati</taxon>
        <taxon>Bacteroidota</taxon>
        <taxon>Cytophagia</taxon>
        <taxon>Cytophagales</taxon>
        <taxon>Spirosomataceae</taxon>
        <taxon>Dyadobacter</taxon>
    </lineage>
</organism>
<comment type="caution">
    <text evidence="1">The sequence shown here is derived from an EMBL/GenBank/DDBJ whole genome shotgun (WGS) entry which is preliminary data.</text>
</comment>
<evidence type="ECO:0000313" key="2">
    <source>
        <dbReference type="Proteomes" id="UP000680038"/>
    </source>
</evidence>